<dbReference type="SMART" id="SM00838">
    <property type="entry name" value="EFG_C"/>
    <property type="match status" value="1"/>
</dbReference>
<dbReference type="Gene3D" id="3.40.50.300">
    <property type="entry name" value="P-loop containing nucleotide triphosphate hydrolases"/>
    <property type="match status" value="1"/>
</dbReference>
<dbReference type="AlphaFoldDB" id="A0AAN7W210"/>
<dbReference type="GO" id="GO:0005682">
    <property type="term" value="C:U5 snRNP"/>
    <property type="evidence" value="ECO:0007669"/>
    <property type="project" value="UniProtKB-ARBA"/>
</dbReference>
<dbReference type="InterPro" id="IPR005225">
    <property type="entry name" value="Small_GTP-bd"/>
</dbReference>
<evidence type="ECO:0000313" key="9">
    <source>
        <dbReference type="EMBL" id="KAK5779584.1"/>
    </source>
</evidence>
<feature type="domain" description="Tr-type G" evidence="8">
    <location>
        <begin position="131"/>
        <end position="350"/>
    </location>
</feature>
<keyword evidence="5" id="KW-0508">mRNA splicing</keyword>
<dbReference type="EMBL" id="JAWIZZ010000047">
    <property type="protein sequence ID" value="KAK5779584.1"/>
    <property type="molecule type" value="Genomic_DNA"/>
</dbReference>
<dbReference type="GO" id="GO:0046540">
    <property type="term" value="C:U4/U6 x U5 tri-snRNP complex"/>
    <property type="evidence" value="ECO:0007669"/>
    <property type="project" value="TreeGrafter"/>
</dbReference>
<keyword evidence="3" id="KW-0547">Nucleotide-binding</keyword>
<dbReference type="Gene3D" id="3.30.70.240">
    <property type="match status" value="1"/>
</dbReference>
<dbReference type="GO" id="GO:0030623">
    <property type="term" value="F:U5 snRNA binding"/>
    <property type="evidence" value="ECO:0007669"/>
    <property type="project" value="TreeGrafter"/>
</dbReference>
<dbReference type="InterPro" id="IPR014721">
    <property type="entry name" value="Ribsml_uS5_D2-typ_fold_subgr"/>
</dbReference>
<dbReference type="GO" id="GO:0071007">
    <property type="term" value="C:U2-type catalytic step 2 spliceosome"/>
    <property type="evidence" value="ECO:0007669"/>
    <property type="project" value="TreeGrafter"/>
</dbReference>
<evidence type="ECO:0000256" key="3">
    <source>
        <dbReference type="ARBA" id="ARBA00022741"/>
    </source>
</evidence>
<dbReference type="GO" id="GO:0000398">
    <property type="term" value="P:mRNA splicing, via spliceosome"/>
    <property type="evidence" value="ECO:0007669"/>
    <property type="project" value="TreeGrafter"/>
</dbReference>
<comment type="function">
    <text evidence="7">Component of the U5 snRNP complex required for pre-mRNA splicing. Binds GTP.</text>
</comment>
<dbReference type="SUPFAM" id="SSF54211">
    <property type="entry name" value="Ribosomal protein S5 domain 2-like"/>
    <property type="match status" value="1"/>
</dbReference>
<keyword evidence="2" id="KW-0507">mRNA processing</keyword>
<dbReference type="InterPro" id="IPR009000">
    <property type="entry name" value="Transl_B-barrel_sf"/>
</dbReference>
<dbReference type="Proteomes" id="UP001306508">
    <property type="component" value="Unassembled WGS sequence"/>
</dbReference>
<evidence type="ECO:0000256" key="1">
    <source>
        <dbReference type="ARBA" id="ARBA00004123"/>
    </source>
</evidence>
<dbReference type="Pfam" id="PF00679">
    <property type="entry name" value="EFG_C"/>
    <property type="match status" value="1"/>
</dbReference>
<dbReference type="InterPro" id="IPR027417">
    <property type="entry name" value="P-loop_NTPase"/>
</dbReference>
<dbReference type="Pfam" id="PF03764">
    <property type="entry name" value="EFG_IV"/>
    <property type="match status" value="1"/>
</dbReference>
<dbReference type="GO" id="GO:0000974">
    <property type="term" value="C:Prp19 complex"/>
    <property type="evidence" value="ECO:0007669"/>
    <property type="project" value="UniProtKB-ARBA"/>
</dbReference>
<accession>A0AAN7W210</accession>
<dbReference type="NCBIfam" id="TIGR00231">
    <property type="entry name" value="small_GTP"/>
    <property type="match status" value="1"/>
</dbReference>
<dbReference type="PANTHER" id="PTHR42908:SF6">
    <property type="entry name" value="116 KDA U5 SMALL NUCLEAR RIBONUCLEOPROTEIN COMPONENT"/>
    <property type="match status" value="1"/>
</dbReference>
<dbReference type="PROSITE" id="PS51722">
    <property type="entry name" value="G_TR_2"/>
    <property type="match status" value="1"/>
</dbReference>
<comment type="caution">
    <text evidence="9">The sequence shown here is derived from an EMBL/GenBank/DDBJ whole genome shotgun (WGS) entry which is preliminary data.</text>
</comment>
<reference evidence="10" key="1">
    <citation type="submission" date="2023-07" db="EMBL/GenBank/DDBJ databases">
        <title>A draft genome of Kazachstania heterogenica Y-27499.</title>
        <authorList>
            <person name="Donic C."/>
            <person name="Kralova J.S."/>
            <person name="Fidel L."/>
            <person name="Ben-Dor S."/>
            <person name="Jung S."/>
        </authorList>
    </citation>
    <scope>NUCLEOTIDE SEQUENCE [LARGE SCALE GENOMIC DNA]</scope>
    <source>
        <strain evidence="10">Y27499</strain>
    </source>
</reference>
<dbReference type="GO" id="GO:0005525">
    <property type="term" value="F:GTP binding"/>
    <property type="evidence" value="ECO:0007669"/>
    <property type="project" value="UniProtKB-KW"/>
</dbReference>
<dbReference type="FunFam" id="3.30.70.870:FF:000002">
    <property type="entry name" value="Translation elongation factor 2"/>
    <property type="match status" value="1"/>
</dbReference>
<evidence type="ECO:0000256" key="4">
    <source>
        <dbReference type="ARBA" id="ARBA00023134"/>
    </source>
</evidence>
<dbReference type="SUPFAM" id="SSF54980">
    <property type="entry name" value="EF-G C-terminal domain-like"/>
    <property type="match status" value="2"/>
</dbReference>
<dbReference type="GO" id="GO:0003924">
    <property type="term" value="F:GTPase activity"/>
    <property type="evidence" value="ECO:0007669"/>
    <property type="project" value="InterPro"/>
</dbReference>
<keyword evidence="10" id="KW-1185">Reference proteome</keyword>
<dbReference type="InterPro" id="IPR005517">
    <property type="entry name" value="Transl_elong_EFG/EF2_IV"/>
</dbReference>
<evidence type="ECO:0000256" key="2">
    <source>
        <dbReference type="ARBA" id="ARBA00022664"/>
    </source>
</evidence>
<dbReference type="InterPro" id="IPR000795">
    <property type="entry name" value="T_Tr_GTP-bd_dom"/>
</dbReference>
<evidence type="ECO:0000256" key="7">
    <source>
        <dbReference type="ARBA" id="ARBA00055641"/>
    </source>
</evidence>
<dbReference type="Gene3D" id="3.30.230.10">
    <property type="match status" value="1"/>
</dbReference>
<dbReference type="InterPro" id="IPR000640">
    <property type="entry name" value="EFG_V-like"/>
</dbReference>
<evidence type="ECO:0000256" key="6">
    <source>
        <dbReference type="ARBA" id="ARBA00023242"/>
    </source>
</evidence>
<dbReference type="Gene3D" id="3.30.70.870">
    <property type="entry name" value="Elongation Factor G (Translational Gtpase), domain 3"/>
    <property type="match status" value="1"/>
</dbReference>
<comment type="subcellular location">
    <subcellularLocation>
        <location evidence="1">Nucleus</location>
    </subcellularLocation>
</comment>
<keyword evidence="6" id="KW-0539">Nucleus</keyword>
<dbReference type="InterPro" id="IPR020568">
    <property type="entry name" value="Ribosomal_Su5_D2-typ_SF"/>
</dbReference>
<dbReference type="SMART" id="SM00889">
    <property type="entry name" value="EFG_IV"/>
    <property type="match status" value="1"/>
</dbReference>
<evidence type="ECO:0000256" key="5">
    <source>
        <dbReference type="ARBA" id="ARBA00023187"/>
    </source>
</evidence>
<dbReference type="FunFam" id="3.40.50.300:FF:000646">
    <property type="entry name" value="U5 small nuclear ribonucleoprotein component"/>
    <property type="match status" value="1"/>
</dbReference>
<dbReference type="InterPro" id="IPR035647">
    <property type="entry name" value="EFG_III/V"/>
</dbReference>
<dbReference type="GO" id="GO:0005829">
    <property type="term" value="C:cytosol"/>
    <property type="evidence" value="ECO:0007669"/>
    <property type="project" value="TreeGrafter"/>
</dbReference>
<dbReference type="SUPFAM" id="SSF50447">
    <property type="entry name" value="Translation proteins"/>
    <property type="match status" value="1"/>
</dbReference>
<proteinExistence type="predicted"/>
<gene>
    <name evidence="9" type="ORF">RI543_003476</name>
</gene>
<dbReference type="SUPFAM" id="SSF52540">
    <property type="entry name" value="P-loop containing nucleoside triphosphate hydrolases"/>
    <property type="match status" value="1"/>
</dbReference>
<evidence type="ECO:0000313" key="10">
    <source>
        <dbReference type="Proteomes" id="UP001306508"/>
    </source>
</evidence>
<name>A0AAN7W210_9SACH</name>
<organism evidence="9 10">
    <name type="scientific">Arxiozyma heterogenica</name>
    <dbReference type="NCBI Taxonomy" id="278026"/>
    <lineage>
        <taxon>Eukaryota</taxon>
        <taxon>Fungi</taxon>
        <taxon>Dikarya</taxon>
        <taxon>Ascomycota</taxon>
        <taxon>Saccharomycotina</taxon>
        <taxon>Saccharomycetes</taxon>
        <taxon>Saccharomycetales</taxon>
        <taxon>Saccharomycetaceae</taxon>
        <taxon>Arxiozyma</taxon>
    </lineage>
</organism>
<keyword evidence="4" id="KW-0342">GTP-binding</keyword>
<dbReference type="CDD" id="cd01683">
    <property type="entry name" value="EF2_IV_snRNP"/>
    <property type="match status" value="1"/>
</dbReference>
<dbReference type="Gene3D" id="2.40.30.10">
    <property type="entry name" value="Translation factors"/>
    <property type="match status" value="1"/>
</dbReference>
<evidence type="ECO:0000259" key="8">
    <source>
        <dbReference type="PROSITE" id="PS51722"/>
    </source>
</evidence>
<dbReference type="PANTHER" id="PTHR42908">
    <property type="entry name" value="TRANSLATION ELONGATION FACTOR-RELATED"/>
    <property type="match status" value="1"/>
</dbReference>
<dbReference type="Pfam" id="PF00009">
    <property type="entry name" value="GTP_EFTU"/>
    <property type="match status" value="1"/>
</dbReference>
<protein>
    <recommendedName>
        <fullName evidence="8">Tr-type G domain-containing protein</fullName>
    </recommendedName>
</protein>
<sequence length="959" mass="109323">MDEEIFDEFGNVIGSKAGLEYTLKLTDTVDTEGSLAIQKKDDEENDLNHNHMQLINYNIDVANENTKTNMEEVNILVETENTQTLNQPLIAPKRSKFHPKQYKNSIRSTVKALPPVTYDVKYLVNMSAMPERIRNVAIIGPKNSGKTSLVDLIVMDTHRTNSLAGVTDSVIQGWKQLKFMDSLKQEHERRMSIKLNGITFLANDLDDKSTVINLLDTPGHVNFMDEVSIAINACENVIICIDVVEGVTASVEQLIKQSIKYRKKMLFVLNKFDRLILELKLTPEDTYLKLLHTVASLNQYIEYLNRKFETSLGPFSPELNNIIFASGKLGFTFTLEEFVERHYKDQVSLKNTRGKFVNLLWNKNQFMEFVLYPIYKVITSTLTYEDPIKLIQQLIKSRVLAKGTKIPSYLQDPQPILRFVLRRFFGENQLGLYSSIEKLLDSPYVTPLKLQEMIGHILKFMDYYDDEYCLVKIYAGNITVGSKFNVLNDDEEEIDEPSKTQEKGKFQSKLGYSVEKIILMDGQYSMPVDIAYQGQLVLIKSQLKDEIIKCGTIYTCSVNDIPESIRLRELDYINKSYFKVSIAPLQPRELPKLINALDKVNKYYPGVIIRVEDSGEHVILGTGELYMDCLLYDLREVYGQMEIKVSTPMTVFHESCDGESFAAIPVETMDSKFKLSVGATKMDLRLVKDLLNGDLPLNQDLKQLARILRDKYGWDSLTSRNVWLFSGTNVLIDDTLSDETDKDLLNDCKDILKQGFFWALNEGPLCGEPIHGVQFKILEFGKLDGSDDSTAININQLIPAIRKACYIAIMTATPNLLEPIYEVNIMTKTVYMEVVNQLFQKRRGGQIINSRPIVGSPFIEIRGHLPIIESVGFEVDLRLVTQGQSTCQLQYINQIWKRVPGDVMNEDAVIPKLKPATRDAIARDFVMKSRRRRGEQHGPSLANYVDSGLYEELKEAELV</sequence>